<organism evidence="1 2">
    <name type="scientific">Bradymonas sediminis</name>
    <dbReference type="NCBI Taxonomy" id="1548548"/>
    <lineage>
        <taxon>Bacteria</taxon>
        <taxon>Deltaproteobacteria</taxon>
        <taxon>Bradymonadales</taxon>
        <taxon>Bradymonadaceae</taxon>
        <taxon>Bradymonas</taxon>
    </lineage>
</organism>
<sequence>MPPQRWVAQMRALRERVADAAALVLDLEDTPEGALPRLQPIFDAYTALKMGADADYPRNSNVSVEMRIHGDALRCWVFPTRNYESIVFTEMGYWWANHAGVDDPNPNPHQVHRALMLRVLQMIPWANDDNIDQLAAIEAATRAG</sequence>
<reference evidence="1 2" key="1">
    <citation type="submission" date="2018-06" db="EMBL/GenBank/DDBJ databases">
        <title>Lujinxingia sediminis gen. nov. sp. nov., a new facultative anaerobic member of the class Deltaproteobacteria, and proposal of Lujinxingaceae fam. nov.</title>
        <authorList>
            <person name="Guo L.-Y."/>
            <person name="Li C.-M."/>
            <person name="Wang S."/>
            <person name="Du Z.-J."/>
        </authorList>
    </citation>
    <scope>NUCLEOTIDE SEQUENCE [LARGE SCALE GENOMIC DNA]</scope>
    <source>
        <strain evidence="1 2">FA350</strain>
    </source>
</reference>
<proteinExistence type="predicted"/>
<dbReference type="KEGG" id="bsed:DN745_07565"/>
<dbReference type="EMBL" id="CP030032">
    <property type="protein sequence ID" value="AWV89205.1"/>
    <property type="molecule type" value="Genomic_DNA"/>
</dbReference>
<protein>
    <submittedName>
        <fullName evidence="1">Uncharacterized protein</fullName>
    </submittedName>
</protein>
<keyword evidence="2" id="KW-1185">Reference proteome</keyword>
<dbReference type="Proteomes" id="UP000249799">
    <property type="component" value="Chromosome"/>
</dbReference>
<name>A0A2Z4FK29_9DELT</name>
<evidence type="ECO:0000313" key="1">
    <source>
        <dbReference type="EMBL" id="AWV89205.1"/>
    </source>
</evidence>
<dbReference type="AlphaFoldDB" id="A0A2Z4FK29"/>
<gene>
    <name evidence="1" type="ORF">DN745_07565</name>
</gene>
<evidence type="ECO:0000313" key="2">
    <source>
        <dbReference type="Proteomes" id="UP000249799"/>
    </source>
</evidence>
<accession>A0A2Z4FK29</accession>
<dbReference type="OrthoDB" id="9984566at2"/>